<name>A0A7S7SL23_PALFE</name>
<dbReference type="EMBL" id="CP063849">
    <property type="protein sequence ID" value="QOY89782.1"/>
    <property type="molecule type" value="Genomic_DNA"/>
</dbReference>
<proteinExistence type="inferred from homology"/>
<dbReference type="Proteomes" id="UP000593892">
    <property type="component" value="Chromosome"/>
</dbReference>
<evidence type="ECO:0000256" key="2">
    <source>
        <dbReference type="ARBA" id="ARBA00007131"/>
    </source>
</evidence>
<dbReference type="Pfam" id="PF02780">
    <property type="entry name" value="Transketolase_C"/>
    <property type="match status" value="1"/>
</dbReference>
<dbReference type="SMART" id="SM00861">
    <property type="entry name" value="Transket_pyr"/>
    <property type="match status" value="1"/>
</dbReference>
<dbReference type="InterPro" id="IPR005475">
    <property type="entry name" value="Transketolase-like_Pyr-bd"/>
</dbReference>
<evidence type="ECO:0000256" key="1">
    <source>
        <dbReference type="ARBA" id="ARBA00001964"/>
    </source>
</evidence>
<sequence>MPANVKYELKLGAATREAFGKTLAELGHENANIVVGDADLTKSTMTTYFAKEFPERLFECGIAEANMVAIGAGLALSGKIPFVSSFSAFVMTKGFEQLRCLVAYPNVNLKVVGTHSGISIGEDGPSQMSMEDLALACALPNFTVLCPADEVATAWAVRWAAEHVGPVFIRTGRVKVPVIYPAGTKFEIGKAVELVSGTDVTLIATGLVVAEAIRAAEQLEAEGISARVLDIHTIKPIDEEAIGKAAAETGALVVAEEHLVDSGLGVRVAQAAAKTHPAPIEFVGLTEFAESATPDELLDKYGMRADNIAAAARRVLARKK</sequence>
<dbReference type="AlphaFoldDB" id="A0A7S7SL23"/>
<comment type="similarity">
    <text evidence="2">Belongs to the transketolase family.</text>
</comment>
<dbReference type="FunFam" id="3.40.50.970:FF:000129">
    <property type="entry name" value="Transketolase"/>
    <property type="match status" value="1"/>
</dbReference>
<evidence type="ECO:0000259" key="4">
    <source>
        <dbReference type="SMART" id="SM00861"/>
    </source>
</evidence>
<reference evidence="5 6" key="1">
    <citation type="submission" date="2020-10" db="EMBL/GenBank/DDBJ databases">
        <title>Complete genome sequence of Paludibaculum fermentans P105T, a facultatively anaerobic acidobacterium capable of dissimilatory Fe(III) reduction.</title>
        <authorList>
            <person name="Dedysh S.N."/>
            <person name="Beletsky A.V."/>
            <person name="Kulichevskaya I.S."/>
            <person name="Mardanov A.V."/>
            <person name="Ravin N.V."/>
        </authorList>
    </citation>
    <scope>NUCLEOTIDE SEQUENCE [LARGE SCALE GENOMIC DNA]</scope>
    <source>
        <strain evidence="5 6">P105</strain>
    </source>
</reference>
<dbReference type="InterPro" id="IPR051157">
    <property type="entry name" value="PDH/Transketolase"/>
</dbReference>
<protein>
    <submittedName>
        <fullName evidence="5">Transketolase family protein</fullName>
    </submittedName>
</protein>
<dbReference type="PANTHER" id="PTHR43825:SF1">
    <property type="entry name" value="TRANSKETOLASE-LIKE PYRIMIDINE-BINDING DOMAIN-CONTAINING PROTEIN"/>
    <property type="match status" value="1"/>
</dbReference>
<dbReference type="KEGG" id="pfer:IRI77_07470"/>
<organism evidence="5 6">
    <name type="scientific">Paludibaculum fermentans</name>
    <dbReference type="NCBI Taxonomy" id="1473598"/>
    <lineage>
        <taxon>Bacteria</taxon>
        <taxon>Pseudomonadati</taxon>
        <taxon>Acidobacteriota</taxon>
        <taxon>Terriglobia</taxon>
        <taxon>Bryobacterales</taxon>
        <taxon>Bryobacteraceae</taxon>
        <taxon>Paludibaculum</taxon>
    </lineage>
</organism>
<dbReference type="RefSeq" id="WP_194451444.1">
    <property type="nucleotide sequence ID" value="NZ_CP063849.1"/>
</dbReference>
<dbReference type="Gene3D" id="3.40.50.970">
    <property type="match status" value="1"/>
</dbReference>
<accession>A0A7S7SL23</accession>
<dbReference type="Pfam" id="PF02779">
    <property type="entry name" value="Transket_pyr"/>
    <property type="match status" value="1"/>
</dbReference>
<dbReference type="SUPFAM" id="SSF52518">
    <property type="entry name" value="Thiamin diphosphate-binding fold (THDP-binding)"/>
    <property type="match status" value="1"/>
</dbReference>
<evidence type="ECO:0000256" key="3">
    <source>
        <dbReference type="ARBA" id="ARBA00023052"/>
    </source>
</evidence>
<feature type="domain" description="Transketolase-like pyrimidine-binding" evidence="4">
    <location>
        <begin position="13"/>
        <end position="178"/>
    </location>
</feature>
<keyword evidence="3" id="KW-0786">Thiamine pyrophosphate</keyword>
<dbReference type="CDD" id="cd07033">
    <property type="entry name" value="TPP_PYR_DXS_TK_like"/>
    <property type="match status" value="1"/>
</dbReference>
<comment type="cofactor">
    <cofactor evidence="1">
        <name>thiamine diphosphate</name>
        <dbReference type="ChEBI" id="CHEBI:58937"/>
    </cofactor>
</comment>
<dbReference type="InterPro" id="IPR033248">
    <property type="entry name" value="Transketolase_C"/>
</dbReference>
<dbReference type="InterPro" id="IPR029061">
    <property type="entry name" value="THDP-binding"/>
</dbReference>
<dbReference type="PANTHER" id="PTHR43825">
    <property type="entry name" value="PYRUVATE DEHYDROGENASE E1 COMPONENT"/>
    <property type="match status" value="1"/>
</dbReference>
<dbReference type="SUPFAM" id="SSF52922">
    <property type="entry name" value="TK C-terminal domain-like"/>
    <property type="match status" value="1"/>
</dbReference>
<evidence type="ECO:0000313" key="5">
    <source>
        <dbReference type="EMBL" id="QOY89782.1"/>
    </source>
</evidence>
<dbReference type="InterPro" id="IPR009014">
    <property type="entry name" value="Transketo_C/PFOR_II"/>
</dbReference>
<dbReference type="Gene3D" id="3.40.50.920">
    <property type="match status" value="1"/>
</dbReference>
<evidence type="ECO:0000313" key="6">
    <source>
        <dbReference type="Proteomes" id="UP000593892"/>
    </source>
</evidence>
<gene>
    <name evidence="5" type="ORF">IRI77_07470</name>
</gene>
<keyword evidence="6" id="KW-1185">Reference proteome</keyword>